<comment type="caution">
    <text evidence="2">The sequence shown here is derived from an EMBL/GenBank/DDBJ whole genome shotgun (WGS) entry which is preliminary data.</text>
</comment>
<dbReference type="AlphaFoldDB" id="A0A3D3R6K0"/>
<evidence type="ECO:0000256" key="1">
    <source>
        <dbReference type="SAM" id="MobiDB-lite"/>
    </source>
</evidence>
<protein>
    <submittedName>
        <fullName evidence="2">Uncharacterized protein</fullName>
    </submittedName>
</protein>
<name>A0A3D3R6K0_9PLAN</name>
<evidence type="ECO:0000313" key="3">
    <source>
        <dbReference type="Proteomes" id="UP000263642"/>
    </source>
</evidence>
<evidence type="ECO:0000313" key="2">
    <source>
        <dbReference type="EMBL" id="HCO23798.1"/>
    </source>
</evidence>
<accession>A0A3D3R6K0</accession>
<proteinExistence type="predicted"/>
<reference evidence="2 3" key="1">
    <citation type="journal article" date="2018" name="Nat. Biotechnol.">
        <title>A standardized bacterial taxonomy based on genome phylogeny substantially revises the tree of life.</title>
        <authorList>
            <person name="Parks D.H."/>
            <person name="Chuvochina M."/>
            <person name="Waite D.W."/>
            <person name="Rinke C."/>
            <person name="Skarshewski A."/>
            <person name="Chaumeil P.A."/>
            <person name="Hugenholtz P."/>
        </authorList>
    </citation>
    <scope>NUCLEOTIDE SEQUENCE [LARGE SCALE GENOMIC DNA]</scope>
    <source>
        <strain evidence="2">UBA9375</strain>
    </source>
</reference>
<gene>
    <name evidence="2" type="ORF">DIT97_12355</name>
</gene>
<sequence>MHDMIVRSMLREPNGFPAVDGKLTLDKTIPLNEFKSRITDYLSAFEEKSGANFTGAPLGLDHLEFVVFVQGELSKDVFQVASVPVSGVINFKSEKPQTDAKPETKPAVKAVKA</sequence>
<dbReference type="Proteomes" id="UP000263642">
    <property type="component" value="Unassembled WGS sequence"/>
</dbReference>
<dbReference type="EMBL" id="DQAY01000069">
    <property type="protein sequence ID" value="HCO23798.1"/>
    <property type="molecule type" value="Genomic_DNA"/>
</dbReference>
<organism evidence="2 3">
    <name type="scientific">Gimesia maris</name>
    <dbReference type="NCBI Taxonomy" id="122"/>
    <lineage>
        <taxon>Bacteria</taxon>
        <taxon>Pseudomonadati</taxon>
        <taxon>Planctomycetota</taxon>
        <taxon>Planctomycetia</taxon>
        <taxon>Planctomycetales</taxon>
        <taxon>Planctomycetaceae</taxon>
        <taxon>Gimesia</taxon>
    </lineage>
</organism>
<feature type="region of interest" description="Disordered" evidence="1">
    <location>
        <begin position="94"/>
        <end position="113"/>
    </location>
</feature>
<feature type="non-terminal residue" evidence="2">
    <location>
        <position position="113"/>
    </location>
</feature>
<feature type="compositionally biased region" description="Basic and acidic residues" evidence="1">
    <location>
        <begin position="94"/>
        <end position="106"/>
    </location>
</feature>